<dbReference type="PROSITE" id="PS51257">
    <property type="entry name" value="PROKAR_LIPOPROTEIN"/>
    <property type="match status" value="1"/>
</dbReference>
<proteinExistence type="predicted"/>
<keyword evidence="1" id="KW-0732">Signal</keyword>
<dbReference type="EMBL" id="NIVC01004880">
    <property type="protein sequence ID" value="PAA46399.1"/>
    <property type="molecule type" value="Genomic_DNA"/>
</dbReference>
<feature type="signal peptide" evidence="1">
    <location>
        <begin position="1"/>
        <end position="18"/>
    </location>
</feature>
<evidence type="ECO:0000313" key="3">
    <source>
        <dbReference type="EMBL" id="PAA86000.1"/>
    </source>
</evidence>
<reference evidence="3 5" key="1">
    <citation type="submission" date="2017-06" db="EMBL/GenBank/DDBJ databases">
        <title>A platform for efficient transgenesis in Macrostomum lignano, a flatworm model organism for stem cell research.</title>
        <authorList>
            <person name="Berezikov E."/>
        </authorList>
    </citation>
    <scope>NUCLEOTIDE SEQUENCE [LARGE SCALE GENOMIC DNA]</scope>
    <source>
        <strain evidence="3">DV1</strain>
        <tissue evidence="3">Whole organism</tissue>
    </source>
</reference>
<dbReference type="EMBL" id="NIVC01000151">
    <property type="protein sequence ID" value="PAA89439.1"/>
    <property type="molecule type" value="Genomic_DNA"/>
</dbReference>
<gene>
    <name evidence="4" type="ORF">BOX15_Mlig024429g1</name>
    <name evidence="3" type="ORF">BOX15_Mlig024429g2</name>
    <name evidence="2" type="ORF">BOX15_Mlig024429g3</name>
</gene>
<organism evidence="3 5">
    <name type="scientific">Macrostomum lignano</name>
    <dbReference type="NCBI Taxonomy" id="282301"/>
    <lineage>
        <taxon>Eukaryota</taxon>
        <taxon>Metazoa</taxon>
        <taxon>Spiralia</taxon>
        <taxon>Lophotrochozoa</taxon>
        <taxon>Platyhelminthes</taxon>
        <taxon>Rhabditophora</taxon>
        <taxon>Macrostomorpha</taxon>
        <taxon>Macrostomida</taxon>
        <taxon>Macrostomidae</taxon>
        <taxon>Macrostomum</taxon>
    </lineage>
</organism>
<dbReference type="AlphaFoldDB" id="A0A267GIX0"/>
<dbReference type="EMBL" id="NIVC01000297">
    <property type="protein sequence ID" value="PAA86000.1"/>
    <property type="molecule type" value="Genomic_DNA"/>
</dbReference>
<dbReference type="Proteomes" id="UP000215902">
    <property type="component" value="Unassembled WGS sequence"/>
</dbReference>
<keyword evidence="5" id="KW-1185">Reference proteome</keyword>
<evidence type="ECO:0000313" key="5">
    <source>
        <dbReference type="Proteomes" id="UP000215902"/>
    </source>
</evidence>
<evidence type="ECO:0000256" key="1">
    <source>
        <dbReference type="SAM" id="SignalP"/>
    </source>
</evidence>
<name>A0A267GIX0_9PLAT</name>
<evidence type="ECO:0000313" key="2">
    <source>
        <dbReference type="EMBL" id="PAA46399.1"/>
    </source>
</evidence>
<evidence type="ECO:0000313" key="4">
    <source>
        <dbReference type="EMBL" id="PAA89439.1"/>
    </source>
</evidence>
<accession>A0A267GIX0</accession>
<feature type="chain" id="PRO_5011916198" evidence="1">
    <location>
        <begin position="19"/>
        <end position="66"/>
    </location>
</feature>
<sequence length="66" mass="7160">MRLASLAAIISLIMGCAAACAGTKCLPKGYFCDEKLPSYRCCQPLSCVRVDSNDSVGYSHLRERCL</sequence>
<protein>
    <submittedName>
        <fullName evidence="3">Uncharacterized protein</fullName>
    </submittedName>
</protein>
<comment type="caution">
    <text evidence="3">The sequence shown here is derived from an EMBL/GenBank/DDBJ whole genome shotgun (WGS) entry which is preliminary data.</text>
</comment>